<dbReference type="InterPro" id="IPR002513">
    <property type="entry name" value="Tn3_Tnp_DDE_dom"/>
</dbReference>
<name>A0ABW8DB11_9GAMM</name>
<sequence length="130" mass="14583">MTENSSDVHTRPGKKILGKSENALEISNQCNRILACCIIYYNASLLSELLVQSEMAGNVELVRQIKRWSPVAWQHISLHGNFIFSTSDELVDIKGIIKNLLMGFKDGYNTQNPYSIRNAEVDQDKPVLSG</sequence>
<dbReference type="EMBL" id="JBGORX010000010">
    <property type="protein sequence ID" value="MFJ1269907.1"/>
    <property type="molecule type" value="Genomic_DNA"/>
</dbReference>
<dbReference type="RefSeq" id="WP_400188722.1">
    <property type="nucleotide sequence ID" value="NZ_JBGORX010000010.1"/>
</dbReference>
<feature type="domain" description="Tn3 transposase DDE" evidence="1">
    <location>
        <begin position="8"/>
        <end position="82"/>
    </location>
</feature>
<evidence type="ECO:0000313" key="3">
    <source>
        <dbReference type="Proteomes" id="UP001615550"/>
    </source>
</evidence>
<evidence type="ECO:0000259" key="1">
    <source>
        <dbReference type="Pfam" id="PF01526"/>
    </source>
</evidence>
<accession>A0ABW8DB11</accession>
<dbReference type="Proteomes" id="UP001615550">
    <property type="component" value="Unassembled WGS sequence"/>
</dbReference>
<evidence type="ECO:0000313" key="2">
    <source>
        <dbReference type="EMBL" id="MFJ1269907.1"/>
    </source>
</evidence>
<reference evidence="2 3" key="1">
    <citation type="submission" date="2024-08" db="EMBL/GenBank/DDBJ databases">
        <title>Draft Genome Sequence of Legionella lytica strain DSB2004, Isolated From a Fire Sprinkler System.</title>
        <authorList>
            <person name="Everhart A.D."/>
            <person name="Kidane D.T."/>
            <person name="Farone A.L."/>
            <person name="Farone M.B."/>
        </authorList>
    </citation>
    <scope>NUCLEOTIDE SEQUENCE [LARGE SCALE GENOMIC DNA]</scope>
    <source>
        <strain evidence="2 3">DSB2004</strain>
    </source>
</reference>
<proteinExistence type="predicted"/>
<keyword evidence="3" id="KW-1185">Reference proteome</keyword>
<gene>
    <name evidence="2" type="ORF">ACD661_15205</name>
</gene>
<organism evidence="2 3">
    <name type="scientific">Legionella lytica</name>
    <dbReference type="NCBI Taxonomy" id="96232"/>
    <lineage>
        <taxon>Bacteria</taxon>
        <taxon>Pseudomonadati</taxon>
        <taxon>Pseudomonadota</taxon>
        <taxon>Gammaproteobacteria</taxon>
        <taxon>Legionellales</taxon>
        <taxon>Legionellaceae</taxon>
        <taxon>Legionella</taxon>
    </lineage>
</organism>
<dbReference type="Pfam" id="PF01526">
    <property type="entry name" value="DDE_Tnp_Tn3"/>
    <property type="match status" value="1"/>
</dbReference>
<protein>
    <submittedName>
        <fullName evidence="2">Tn3 family transposase</fullName>
    </submittedName>
</protein>
<comment type="caution">
    <text evidence="2">The sequence shown here is derived from an EMBL/GenBank/DDBJ whole genome shotgun (WGS) entry which is preliminary data.</text>
</comment>